<evidence type="ECO:0000256" key="1">
    <source>
        <dbReference type="ARBA" id="ARBA00008857"/>
    </source>
</evidence>
<evidence type="ECO:0000313" key="7">
    <source>
        <dbReference type="Proteomes" id="UP000645612"/>
    </source>
</evidence>
<name>A0A8I1AM75_BURCE</name>
<keyword evidence="2" id="KW-0229">DNA integration</keyword>
<dbReference type="PANTHER" id="PTHR30629">
    <property type="entry name" value="PROPHAGE INTEGRASE"/>
    <property type="match status" value="1"/>
</dbReference>
<evidence type="ECO:0000256" key="2">
    <source>
        <dbReference type="ARBA" id="ARBA00022908"/>
    </source>
</evidence>
<dbReference type="InterPro" id="IPR038488">
    <property type="entry name" value="Integrase_DNA-bd_sf"/>
</dbReference>
<dbReference type="Pfam" id="PF22022">
    <property type="entry name" value="Phage_int_M"/>
    <property type="match status" value="1"/>
</dbReference>
<reference evidence="6" key="1">
    <citation type="submission" date="2020-12" db="EMBL/GenBank/DDBJ databases">
        <title>Burkholderia cepacia complex in Mexico.</title>
        <authorList>
            <person name="Estrada P."/>
        </authorList>
    </citation>
    <scope>NUCLEOTIDE SEQUENCE</scope>
    <source>
        <strain evidence="6">871</strain>
    </source>
</reference>
<feature type="domain" description="Phage integrase central" evidence="5">
    <location>
        <begin position="100"/>
        <end position="195"/>
    </location>
</feature>
<gene>
    <name evidence="6" type="ORF">JAO13_04720</name>
</gene>
<accession>A0A8I1AM75</accession>
<evidence type="ECO:0000259" key="4">
    <source>
        <dbReference type="Pfam" id="PF13356"/>
    </source>
</evidence>
<dbReference type="InterPro" id="IPR050808">
    <property type="entry name" value="Phage_Integrase"/>
</dbReference>
<feature type="domain" description="Integrase DNA-binding" evidence="4">
    <location>
        <begin position="3"/>
        <end position="88"/>
    </location>
</feature>
<dbReference type="InterPro" id="IPR025166">
    <property type="entry name" value="Integrase_DNA_bind_dom"/>
</dbReference>
<dbReference type="InterPro" id="IPR010998">
    <property type="entry name" value="Integrase_recombinase_N"/>
</dbReference>
<sequence length="234" mass="26336">MPLTDTAIRNAKPADKPIRLFDGGRLYLEVAPSGGKWWRLKYRFSGKEKRISLGVYPEVSLKEARERRDKARLLLGTGADPGETRKAEKRVARLGAENTFEAIAREWYAKDFPPWSESHATRNLARLEVDVFPWIGARPISGLTPPEVLDVLLRVEKRGALETAYRLRGIIGQVIRYGVATGRVARDITVDLRGALRRWPVGVRRLTITLAMPIAIVPLARCLRLCRAYPWAAG</sequence>
<dbReference type="Pfam" id="PF13356">
    <property type="entry name" value="Arm-DNA-bind_3"/>
    <property type="match status" value="1"/>
</dbReference>
<dbReference type="Gene3D" id="3.30.160.390">
    <property type="entry name" value="Integrase, DNA-binding domain"/>
    <property type="match status" value="1"/>
</dbReference>
<dbReference type="SUPFAM" id="SSF56349">
    <property type="entry name" value="DNA breaking-rejoining enzymes"/>
    <property type="match status" value="1"/>
</dbReference>
<organism evidence="6 7">
    <name type="scientific">Burkholderia cepacia</name>
    <name type="common">Pseudomonas cepacia</name>
    <dbReference type="NCBI Taxonomy" id="292"/>
    <lineage>
        <taxon>Bacteria</taxon>
        <taxon>Pseudomonadati</taxon>
        <taxon>Pseudomonadota</taxon>
        <taxon>Betaproteobacteria</taxon>
        <taxon>Burkholderiales</taxon>
        <taxon>Burkholderiaceae</taxon>
        <taxon>Burkholderia</taxon>
        <taxon>Burkholderia cepacia complex</taxon>
    </lineage>
</organism>
<keyword evidence="3 6" id="KW-0238">DNA-binding</keyword>
<evidence type="ECO:0000313" key="6">
    <source>
        <dbReference type="EMBL" id="MBH9695747.1"/>
    </source>
</evidence>
<proteinExistence type="inferred from homology"/>
<dbReference type="Proteomes" id="UP000645612">
    <property type="component" value="Unassembled WGS sequence"/>
</dbReference>
<dbReference type="Gene3D" id="1.10.150.130">
    <property type="match status" value="1"/>
</dbReference>
<dbReference type="GO" id="GO:0015074">
    <property type="term" value="P:DNA integration"/>
    <property type="evidence" value="ECO:0007669"/>
    <property type="project" value="UniProtKB-KW"/>
</dbReference>
<dbReference type="AlphaFoldDB" id="A0A8I1AM75"/>
<protein>
    <submittedName>
        <fullName evidence="6">Integrase arm-type DNA-binding domain-containing protein</fullName>
    </submittedName>
</protein>
<evidence type="ECO:0000259" key="5">
    <source>
        <dbReference type="Pfam" id="PF22022"/>
    </source>
</evidence>
<dbReference type="InterPro" id="IPR011010">
    <property type="entry name" value="DNA_brk_join_enz"/>
</dbReference>
<dbReference type="InterPro" id="IPR053876">
    <property type="entry name" value="Phage_int_M"/>
</dbReference>
<dbReference type="EMBL" id="JAEDXG010000003">
    <property type="protein sequence ID" value="MBH9695747.1"/>
    <property type="molecule type" value="Genomic_DNA"/>
</dbReference>
<dbReference type="RefSeq" id="WP_176130725.1">
    <property type="nucleotide sequence ID" value="NZ_CADDZZ010000011.1"/>
</dbReference>
<evidence type="ECO:0000256" key="3">
    <source>
        <dbReference type="ARBA" id="ARBA00023125"/>
    </source>
</evidence>
<dbReference type="GO" id="GO:0003677">
    <property type="term" value="F:DNA binding"/>
    <property type="evidence" value="ECO:0007669"/>
    <property type="project" value="UniProtKB-KW"/>
</dbReference>
<dbReference type="PANTHER" id="PTHR30629:SF2">
    <property type="entry name" value="PROPHAGE INTEGRASE INTS-RELATED"/>
    <property type="match status" value="1"/>
</dbReference>
<comment type="similarity">
    <text evidence="1">Belongs to the 'phage' integrase family.</text>
</comment>
<comment type="caution">
    <text evidence="6">The sequence shown here is derived from an EMBL/GenBank/DDBJ whole genome shotgun (WGS) entry which is preliminary data.</text>
</comment>